<evidence type="ECO:0000256" key="4">
    <source>
        <dbReference type="ARBA" id="ARBA00022829"/>
    </source>
</evidence>
<evidence type="ECO:0000313" key="12">
    <source>
        <dbReference type="EMBL" id="CCW35682.1"/>
    </source>
</evidence>
<dbReference type="GO" id="GO:0051301">
    <property type="term" value="P:cell division"/>
    <property type="evidence" value="ECO:0007669"/>
    <property type="project" value="UniProtKB-KW"/>
</dbReference>
<dbReference type="InterPro" id="IPR004107">
    <property type="entry name" value="Integrase_SAM-like_N"/>
</dbReference>
<keyword evidence="13" id="KW-1185">Reference proteome</keyword>
<evidence type="ECO:0000313" key="13">
    <source>
        <dbReference type="Proteomes" id="UP000014227"/>
    </source>
</evidence>
<evidence type="ECO:0000256" key="7">
    <source>
        <dbReference type="ARBA" id="ARBA00023172"/>
    </source>
</evidence>
<evidence type="ECO:0000259" key="10">
    <source>
        <dbReference type="PROSITE" id="PS51898"/>
    </source>
</evidence>
<comment type="subunit">
    <text evidence="9">Forms a cyclic heterotetrameric complex composed of two molecules of XerC and two molecules of XerD.</text>
</comment>
<evidence type="ECO:0000256" key="8">
    <source>
        <dbReference type="ARBA" id="ARBA00023306"/>
    </source>
</evidence>
<feature type="active site" evidence="9">
    <location>
        <position position="292"/>
    </location>
</feature>
<dbReference type="RefSeq" id="WP_016483208.1">
    <property type="nucleotide sequence ID" value="NC_021487.1"/>
</dbReference>
<dbReference type="Gene3D" id="1.10.150.130">
    <property type="match status" value="1"/>
</dbReference>
<feature type="domain" description="Tyr recombinase" evidence="10">
    <location>
        <begin position="127"/>
        <end position="314"/>
    </location>
</feature>
<dbReference type="PROSITE" id="PS51898">
    <property type="entry name" value="TYR_RECOMBINASE"/>
    <property type="match status" value="1"/>
</dbReference>
<evidence type="ECO:0000256" key="9">
    <source>
        <dbReference type="HAMAP-Rule" id="MF_01808"/>
    </source>
</evidence>
<accession>S0EZC8</accession>
<evidence type="ECO:0000259" key="11">
    <source>
        <dbReference type="PROSITE" id="PS51900"/>
    </source>
</evidence>
<dbReference type="CDD" id="cd00798">
    <property type="entry name" value="INT_XerDC_C"/>
    <property type="match status" value="1"/>
</dbReference>
<dbReference type="Pfam" id="PF02899">
    <property type="entry name" value="Phage_int_SAM_1"/>
    <property type="match status" value="1"/>
</dbReference>
<feature type="active site" evidence="9">
    <location>
        <position position="269"/>
    </location>
</feature>
<dbReference type="InterPro" id="IPR044068">
    <property type="entry name" value="CB"/>
</dbReference>
<dbReference type="InterPro" id="IPR002104">
    <property type="entry name" value="Integrase_catalytic"/>
</dbReference>
<evidence type="ECO:0000256" key="5">
    <source>
        <dbReference type="ARBA" id="ARBA00022908"/>
    </source>
</evidence>
<feature type="active site" description="O-(3'-phospho-DNA)-tyrosine intermediate" evidence="9">
    <location>
        <position position="301"/>
    </location>
</feature>
<feature type="active site" evidence="9">
    <location>
        <position position="266"/>
    </location>
</feature>
<keyword evidence="3 9" id="KW-0132">Cell division</keyword>
<evidence type="ECO:0000256" key="6">
    <source>
        <dbReference type="ARBA" id="ARBA00023125"/>
    </source>
</evidence>
<dbReference type="InterPro" id="IPR050090">
    <property type="entry name" value="Tyrosine_recombinase_XerCD"/>
</dbReference>
<dbReference type="InterPro" id="IPR023009">
    <property type="entry name" value="Tyrosine_recombinase_XerC/XerD"/>
</dbReference>
<dbReference type="KEGG" id="ccz:CCALI_01873"/>
<sequence length="323" mass="36376">MEKERQNQENAGKAPVLDAALADVLHGFLQYLRLAKNAAAHTVRAYRADIEQFLGYVSTHPELGTLHLVERNHVRAFLADLQQGEYKRSSLARKLASLRAFCRWALRQGYLQADPTIGVLPIKQEERLPRFLRVREVEALLNAPDVSTPEGQRDKALMELLYASGIRAGEAHSLDIDDLDLVNEQIRIRQGKGGKDRMAFLGRAAVEALQLYLADGRLRLAAANTGSPDPAVFLNRFGKRLSDRGIRRIFDRYCLAASQRLKVTPHTLRHSFATHLLENGADLRAVQELLGHAHLITTQVYTHVTTEQIKAVYERTHPRAEED</sequence>
<dbReference type="Pfam" id="PF00589">
    <property type="entry name" value="Phage_integrase"/>
    <property type="match status" value="1"/>
</dbReference>
<dbReference type="PATRIC" id="fig|1303518.3.peg.1930"/>
<evidence type="ECO:0000256" key="3">
    <source>
        <dbReference type="ARBA" id="ARBA00022618"/>
    </source>
</evidence>
<reference evidence="13" key="1">
    <citation type="submission" date="2013-03" db="EMBL/GenBank/DDBJ databases">
        <title>Genome sequence of Chthonomonas calidirosea, the first sequenced genome from the Armatimonadetes phylum (formally candidate division OP10).</title>
        <authorList>
            <person name="Lee K.C.Y."/>
            <person name="Morgan X.C."/>
            <person name="Dunfield P.F."/>
            <person name="Tamas I."/>
            <person name="Houghton K.M."/>
            <person name="Vyssotski M."/>
            <person name="Ryan J.L.J."/>
            <person name="Lagutin K."/>
            <person name="McDonald I.R."/>
            <person name="Stott M.B."/>
        </authorList>
    </citation>
    <scope>NUCLEOTIDE SEQUENCE [LARGE SCALE GENOMIC DNA]</scope>
    <source>
        <strain evidence="13">DSM 23976 / ICMP 18418 / T49</strain>
    </source>
</reference>
<feature type="domain" description="Core-binding (CB)" evidence="11">
    <location>
        <begin position="19"/>
        <end position="106"/>
    </location>
</feature>
<keyword evidence="5 9" id="KW-0229">DNA integration</keyword>
<dbReference type="NCBIfam" id="NF001399">
    <property type="entry name" value="PRK00283.1"/>
    <property type="match status" value="1"/>
</dbReference>
<keyword evidence="8 9" id="KW-0131">Cell cycle</keyword>
<feature type="active site" evidence="9">
    <location>
        <position position="167"/>
    </location>
</feature>
<proteinExistence type="inferred from homology"/>
<dbReference type="PANTHER" id="PTHR30349:SF77">
    <property type="entry name" value="TYROSINE RECOMBINASE XERC"/>
    <property type="match status" value="1"/>
</dbReference>
<gene>
    <name evidence="9" type="primary">xerC</name>
    <name evidence="12" type="ORF">CCALI_01873</name>
</gene>
<dbReference type="InterPro" id="IPR013762">
    <property type="entry name" value="Integrase-like_cat_sf"/>
</dbReference>
<dbReference type="STRING" id="454171.CP488_02217"/>
<dbReference type="Proteomes" id="UP000014227">
    <property type="component" value="Chromosome I"/>
</dbReference>
<comment type="similarity">
    <text evidence="9">Belongs to the 'phage' integrase family. XerC subfamily.</text>
</comment>
<dbReference type="GO" id="GO:0003677">
    <property type="term" value="F:DNA binding"/>
    <property type="evidence" value="ECO:0007669"/>
    <property type="project" value="UniProtKB-UniRule"/>
</dbReference>
<dbReference type="PANTHER" id="PTHR30349">
    <property type="entry name" value="PHAGE INTEGRASE-RELATED"/>
    <property type="match status" value="1"/>
</dbReference>
<comment type="subcellular location">
    <subcellularLocation>
        <location evidence="1 9">Cytoplasm</location>
    </subcellularLocation>
</comment>
<comment type="function">
    <text evidence="9">Site-specific tyrosine recombinase, which acts by catalyzing the cutting and rejoining of the recombining DNA molecules. The XerC-XerD complex is essential to convert dimers of the bacterial chromosome into monomers to permit their segregation at cell division. It also contributes to the segregational stability of plasmids.</text>
</comment>
<keyword evidence="4 9" id="KW-0159">Chromosome partition</keyword>
<dbReference type="InterPro" id="IPR010998">
    <property type="entry name" value="Integrase_recombinase_N"/>
</dbReference>
<dbReference type="InterPro" id="IPR011010">
    <property type="entry name" value="DNA_brk_join_enz"/>
</dbReference>
<dbReference type="eggNOG" id="COG4974">
    <property type="taxonomic scope" value="Bacteria"/>
</dbReference>
<dbReference type="HOGENOM" id="CLU_027562_9_6_0"/>
<keyword evidence="6 9" id="KW-0238">DNA-binding</keyword>
<dbReference type="GO" id="GO:0007059">
    <property type="term" value="P:chromosome segregation"/>
    <property type="evidence" value="ECO:0007669"/>
    <property type="project" value="UniProtKB-UniRule"/>
</dbReference>
<dbReference type="Gene3D" id="1.10.443.10">
    <property type="entry name" value="Intergrase catalytic core"/>
    <property type="match status" value="1"/>
</dbReference>
<dbReference type="AlphaFoldDB" id="S0EZC8"/>
<keyword evidence="7 9" id="KW-0233">DNA recombination</keyword>
<dbReference type="GO" id="GO:0009037">
    <property type="term" value="F:tyrosine-based site-specific recombinase activity"/>
    <property type="evidence" value="ECO:0007669"/>
    <property type="project" value="UniProtKB-UniRule"/>
</dbReference>
<evidence type="ECO:0000256" key="1">
    <source>
        <dbReference type="ARBA" id="ARBA00004496"/>
    </source>
</evidence>
<dbReference type="GO" id="GO:0005737">
    <property type="term" value="C:cytoplasm"/>
    <property type="evidence" value="ECO:0007669"/>
    <property type="project" value="UniProtKB-SubCell"/>
</dbReference>
<dbReference type="HAMAP" id="MF_01808">
    <property type="entry name" value="Recomb_XerC_XerD"/>
    <property type="match status" value="1"/>
</dbReference>
<protein>
    <recommendedName>
        <fullName evidence="9">Tyrosine recombinase XerC</fullName>
    </recommendedName>
</protein>
<feature type="active site" evidence="9">
    <location>
        <position position="192"/>
    </location>
</feature>
<dbReference type="SUPFAM" id="SSF56349">
    <property type="entry name" value="DNA breaking-rejoining enzymes"/>
    <property type="match status" value="1"/>
</dbReference>
<organism evidence="12 13">
    <name type="scientific">Chthonomonas calidirosea (strain DSM 23976 / ICMP 18418 / T49)</name>
    <dbReference type="NCBI Taxonomy" id="1303518"/>
    <lineage>
        <taxon>Bacteria</taxon>
        <taxon>Bacillati</taxon>
        <taxon>Armatimonadota</taxon>
        <taxon>Chthonomonadia</taxon>
        <taxon>Chthonomonadales</taxon>
        <taxon>Chthonomonadaceae</taxon>
        <taxon>Chthonomonas</taxon>
    </lineage>
</organism>
<keyword evidence="2 9" id="KW-0963">Cytoplasm</keyword>
<dbReference type="PROSITE" id="PS51900">
    <property type="entry name" value="CB"/>
    <property type="match status" value="1"/>
</dbReference>
<dbReference type="OrthoDB" id="9801717at2"/>
<dbReference type="InParanoid" id="S0EZC8"/>
<name>S0EZC8_CHTCT</name>
<evidence type="ECO:0000256" key="2">
    <source>
        <dbReference type="ARBA" id="ARBA00022490"/>
    </source>
</evidence>
<dbReference type="GO" id="GO:0006313">
    <property type="term" value="P:DNA transposition"/>
    <property type="evidence" value="ECO:0007669"/>
    <property type="project" value="UniProtKB-UniRule"/>
</dbReference>
<dbReference type="EMBL" id="HF951689">
    <property type="protein sequence ID" value="CCW35682.1"/>
    <property type="molecule type" value="Genomic_DNA"/>
</dbReference>